<keyword evidence="1" id="KW-0805">Transcription regulation</keyword>
<organism evidence="3 4">
    <name type="scientific">Sphaerotilus sulfidivorans</name>
    <dbReference type="NCBI Taxonomy" id="639200"/>
    <lineage>
        <taxon>Bacteria</taxon>
        <taxon>Pseudomonadati</taxon>
        <taxon>Pseudomonadota</taxon>
        <taxon>Betaproteobacteria</taxon>
        <taxon>Burkholderiales</taxon>
        <taxon>Sphaerotilaceae</taxon>
        <taxon>Sphaerotilus</taxon>
    </lineage>
</organism>
<gene>
    <name evidence="3" type="ORF">EWH46_17785</name>
</gene>
<keyword evidence="2" id="KW-0804">Transcription</keyword>
<dbReference type="Proteomes" id="UP000323522">
    <property type="component" value="Chromosome"/>
</dbReference>
<dbReference type="KEGG" id="snn:EWH46_17785"/>
<dbReference type="SUPFAM" id="SSF46689">
    <property type="entry name" value="Homeodomain-like"/>
    <property type="match status" value="1"/>
</dbReference>
<sequence length="53" mass="5892">MQLLYTTRLPVKTVAQRVGYRSVSSFVRRFGERYGVEPSRIGLGAPLPEPLAA</sequence>
<evidence type="ECO:0000256" key="1">
    <source>
        <dbReference type="ARBA" id="ARBA00023015"/>
    </source>
</evidence>
<dbReference type="AlphaFoldDB" id="A0A5C1Q7S5"/>
<evidence type="ECO:0000256" key="2">
    <source>
        <dbReference type="ARBA" id="ARBA00023163"/>
    </source>
</evidence>
<accession>A0A5C1Q7S5</accession>
<dbReference type="PROSITE" id="PS01124">
    <property type="entry name" value="HTH_ARAC_FAMILY_2"/>
    <property type="match status" value="1"/>
</dbReference>
<dbReference type="InterPro" id="IPR009057">
    <property type="entry name" value="Homeodomain-like_sf"/>
</dbReference>
<dbReference type="EMBL" id="CP035708">
    <property type="protein sequence ID" value="QEN02794.1"/>
    <property type="molecule type" value="Genomic_DNA"/>
</dbReference>
<dbReference type="OrthoDB" id="8584243at2"/>
<evidence type="ECO:0000313" key="4">
    <source>
        <dbReference type="Proteomes" id="UP000323522"/>
    </source>
</evidence>
<reference evidence="3 4" key="1">
    <citation type="submission" date="2019-02" db="EMBL/GenBank/DDBJ databases">
        <title>Complete Genome Sequence and Methylome Analysis of Sphaerotilus natans subsp. sulfidivorans D-507.</title>
        <authorList>
            <person name="Fomenkov A."/>
            <person name="Gridneva E."/>
            <person name="Smolyakov D."/>
            <person name="Dubinina G."/>
            <person name="Vincze T."/>
            <person name="Grabovich M."/>
            <person name="Roberts R.J."/>
        </authorList>
    </citation>
    <scope>NUCLEOTIDE SEQUENCE [LARGE SCALE GENOMIC DNA]</scope>
    <source>
        <strain evidence="3 4">D-507</strain>
    </source>
</reference>
<dbReference type="Pfam" id="PF12833">
    <property type="entry name" value="HTH_18"/>
    <property type="match status" value="1"/>
</dbReference>
<dbReference type="InterPro" id="IPR018060">
    <property type="entry name" value="HTH_AraC"/>
</dbReference>
<dbReference type="GO" id="GO:0003700">
    <property type="term" value="F:DNA-binding transcription factor activity"/>
    <property type="evidence" value="ECO:0007669"/>
    <property type="project" value="InterPro"/>
</dbReference>
<name>A0A5C1Q7S5_9BURK</name>
<dbReference type="GO" id="GO:0043565">
    <property type="term" value="F:sequence-specific DNA binding"/>
    <property type="evidence" value="ECO:0007669"/>
    <property type="project" value="InterPro"/>
</dbReference>
<proteinExistence type="predicted"/>
<protein>
    <submittedName>
        <fullName evidence="3">AraC family transcriptional regulator</fullName>
    </submittedName>
</protein>
<evidence type="ECO:0000313" key="3">
    <source>
        <dbReference type="EMBL" id="QEN02794.1"/>
    </source>
</evidence>
<dbReference type="Gene3D" id="1.10.10.60">
    <property type="entry name" value="Homeodomain-like"/>
    <property type="match status" value="1"/>
</dbReference>